<dbReference type="GO" id="GO:0005524">
    <property type="term" value="F:ATP binding"/>
    <property type="evidence" value="ECO:0007669"/>
    <property type="project" value="UniProtKB-UniRule"/>
</dbReference>
<dbReference type="Pfam" id="PF03147">
    <property type="entry name" value="FDX-ACB"/>
    <property type="match status" value="1"/>
</dbReference>
<comment type="cofactor">
    <cofactor evidence="15">
        <name>Mg(2+)</name>
        <dbReference type="ChEBI" id="CHEBI:18420"/>
    </cofactor>
    <text evidence="15">Binds 2 magnesium ions per tetramer.</text>
</comment>
<comment type="similarity">
    <text evidence="2 15">Belongs to the phenylalanyl-tRNA synthetase beta subunit family. Type 1 subfamily.</text>
</comment>
<dbReference type="GO" id="GO:0009328">
    <property type="term" value="C:phenylalanine-tRNA ligase complex"/>
    <property type="evidence" value="ECO:0007669"/>
    <property type="project" value="TreeGrafter"/>
</dbReference>
<dbReference type="RefSeq" id="WP_011589118.1">
    <property type="nucleotide sequence ID" value="NC_008260.1"/>
</dbReference>
<feature type="domain" description="TRNA-binding" evidence="17">
    <location>
        <begin position="39"/>
        <end position="147"/>
    </location>
</feature>
<proteinExistence type="inferred from homology"/>
<evidence type="ECO:0000256" key="7">
    <source>
        <dbReference type="ARBA" id="ARBA00022723"/>
    </source>
</evidence>
<organism evidence="20 21">
    <name type="scientific">Alcanivorax borkumensis (strain ATCC 700651 / DSM 11573 / NCIMB 13689 / SK2)</name>
    <dbReference type="NCBI Taxonomy" id="393595"/>
    <lineage>
        <taxon>Bacteria</taxon>
        <taxon>Pseudomonadati</taxon>
        <taxon>Pseudomonadota</taxon>
        <taxon>Gammaproteobacteria</taxon>
        <taxon>Oceanospirillales</taxon>
        <taxon>Alcanivoracaceae</taxon>
        <taxon>Alcanivorax</taxon>
    </lineage>
</organism>
<dbReference type="InterPro" id="IPR004532">
    <property type="entry name" value="Phe-tRNA-ligase_IIc_bsu_bact"/>
</dbReference>
<dbReference type="CDD" id="cd02796">
    <property type="entry name" value="tRNA_bind_bactPheRS"/>
    <property type="match status" value="1"/>
</dbReference>
<feature type="binding site" evidence="15">
    <location>
        <position position="464"/>
    </location>
    <ligand>
        <name>Mg(2+)</name>
        <dbReference type="ChEBI" id="CHEBI:18420"/>
        <note>shared with alpha subunit</note>
    </ligand>
</feature>
<dbReference type="eggNOG" id="COG0072">
    <property type="taxonomic scope" value="Bacteria"/>
</dbReference>
<evidence type="ECO:0000256" key="13">
    <source>
        <dbReference type="ARBA" id="ARBA00023146"/>
    </source>
</evidence>
<dbReference type="PROSITE" id="PS51483">
    <property type="entry name" value="B5"/>
    <property type="match status" value="1"/>
</dbReference>
<dbReference type="InterPro" id="IPR005147">
    <property type="entry name" value="tRNA_synthase_B5-dom"/>
</dbReference>
<evidence type="ECO:0000259" key="19">
    <source>
        <dbReference type="PROSITE" id="PS51483"/>
    </source>
</evidence>
<feature type="domain" description="FDX-ACB" evidence="18">
    <location>
        <begin position="705"/>
        <end position="798"/>
    </location>
</feature>
<evidence type="ECO:0000256" key="1">
    <source>
        <dbReference type="ARBA" id="ARBA00004496"/>
    </source>
</evidence>
<dbReference type="EMBL" id="AM286690">
    <property type="protein sequence ID" value="CAL17285.1"/>
    <property type="molecule type" value="Genomic_DNA"/>
</dbReference>
<evidence type="ECO:0000256" key="11">
    <source>
        <dbReference type="ARBA" id="ARBA00022884"/>
    </source>
</evidence>
<dbReference type="InterPro" id="IPR041616">
    <property type="entry name" value="PheRS_beta_core"/>
</dbReference>
<evidence type="ECO:0000256" key="10">
    <source>
        <dbReference type="ARBA" id="ARBA00022842"/>
    </source>
</evidence>
<feature type="binding site" evidence="15">
    <location>
        <position position="468"/>
    </location>
    <ligand>
        <name>Mg(2+)</name>
        <dbReference type="ChEBI" id="CHEBI:18420"/>
        <note>shared with alpha subunit</note>
    </ligand>
</feature>
<dbReference type="PANTHER" id="PTHR10947">
    <property type="entry name" value="PHENYLALANYL-TRNA SYNTHETASE BETA CHAIN AND LEUCINE-RICH REPEAT-CONTAINING PROTEIN 47"/>
    <property type="match status" value="1"/>
</dbReference>
<evidence type="ECO:0000256" key="12">
    <source>
        <dbReference type="ARBA" id="ARBA00022917"/>
    </source>
</evidence>
<dbReference type="InterPro" id="IPR045864">
    <property type="entry name" value="aa-tRNA-synth_II/BPL/LPL"/>
</dbReference>
<evidence type="ECO:0000256" key="16">
    <source>
        <dbReference type="PROSITE-ProRule" id="PRU00209"/>
    </source>
</evidence>
<dbReference type="STRING" id="393595.ABO_1837"/>
<dbReference type="CDD" id="cd00769">
    <property type="entry name" value="PheRS_beta_core"/>
    <property type="match status" value="1"/>
</dbReference>
<dbReference type="SMART" id="SM00874">
    <property type="entry name" value="B5"/>
    <property type="match status" value="1"/>
</dbReference>
<protein>
    <recommendedName>
        <fullName evidence="15">Phenylalanine--tRNA ligase beta subunit</fullName>
        <ecNumber evidence="15">6.1.1.20</ecNumber>
    </recommendedName>
    <alternativeName>
        <fullName evidence="15">Phenylalanyl-tRNA synthetase beta subunit</fullName>
        <shortName evidence="15">PheRS</shortName>
    </alternativeName>
</protein>
<keyword evidence="9 15" id="KW-0067">ATP-binding</keyword>
<sequence>MRFNEAWLREWVNPAIDTETLVQQLTMAGLEVDAVEPAAPAFTGVVVGQVESCEPHPDADKLSVCQVTNGTDTVQVVCGASNVRVGLKMPFAQVGAVLPGDFKIKKAKLRGQESNGMLCGASELGLEDLIDGLMELPEDAPVGTDFRDYLSLDDTVIEVDLTPNRADCLSLRGIAREVGVMNQTALTEASISKVAPVIDDSLTVTLADSAGCPRYLGRVIKGVDVNAATPLWMVERLRRAGLRTIDPIVDVTNYVLVELGQPLHAFDLAKLNGGITVRKAKAEEKLTTLDDQELTLRDDTLVIADDTDDSTALALAGVMGGKPSSVTTDTQDIFLECAFFAPLAIAGKARSYGLHTDSSHRFERGVDPQLQNDAIEYATALIQKIAGGQAGPVTETADEAQLPKQAELTLRAERIEGLLGMALPSQQVEDILSRLGMDISAKDEGEEWRVLAPSWRFDMAIEQDLIEELARIYGYEKLPSRVPAGSPSGDTVPEHIVALRRLADTLMDRGYQEAITYTFVEPGLLAKVEPRVEPLPLLNPISMDLGVMRTTLLAGLFSTARHNLNRQADRLRLFETGLRFVPTDAADVEGGLAQTPMIAGLLYGSAQPQNWEGKRPVDFFDLKGDVEALLALSDADAFSFEPAEHPALHPGQTAALKRDGEIVGYLGRIHPRLAADLDLPGQLYAFELAQAPLQQGVLPSFQSVSDQPRMRRDLAFVVEDSIPAGELIAAVRSTCDERLTGVNIFDIYQGDSIGENRKSLALGLTFQDRSRTLKDQEVNDLVDAVVSQLKQQFNAILRD</sequence>
<dbReference type="Pfam" id="PF03484">
    <property type="entry name" value="B5"/>
    <property type="match status" value="1"/>
</dbReference>
<evidence type="ECO:0000256" key="8">
    <source>
        <dbReference type="ARBA" id="ARBA00022741"/>
    </source>
</evidence>
<comment type="subcellular location">
    <subcellularLocation>
        <location evidence="1 15">Cytoplasm</location>
    </subcellularLocation>
</comment>
<dbReference type="GO" id="GO:0000287">
    <property type="term" value="F:magnesium ion binding"/>
    <property type="evidence" value="ECO:0007669"/>
    <property type="project" value="UniProtKB-UniRule"/>
</dbReference>
<dbReference type="eggNOG" id="COG0073">
    <property type="taxonomic scope" value="Bacteria"/>
</dbReference>
<dbReference type="InterPro" id="IPR002547">
    <property type="entry name" value="tRNA-bd_dom"/>
</dbReference>
<evidence type="ECO:0000313" key="21">
    <source>
        <dbReference type="Proteomes" id="UP000008871"/>
    </source>
</evidence>
<dbReference type="SUPFAM" id="SSF56037">
    <property type="entry name" value="PheT/TilS domain"/>
    <property type="match status" value="1"/>
</dbReference>
<evidence type="ECO:0000259" key="17">
    <source>
        <dbReference type="PROSITE" id="PS50886"/>
    </source>
</evidence>
<dbReference type="Gene3D" id="3.30.56.10">
    <property type="match status" value="2"/>
</dbReference>
<dbReference type="InterPro" id="IPR033714">
    <property type="entry name" value="tRNA_bind_bactPheRS"/>
</dbReference>
<gene>
    <name evidence="15 20" type="primary">pheT</name>
    <name evidence="20" type="ordered locus">ABO_1837</name>
</gene>
<keyword evidence="5 16" id="KW-0820">tRNA-binding</keyword>
<evidence type="ECO:0000256" key="6">
    <source>
        <dbReference type="ARBA" id="ARBA00022598"/>
    </source>
</evidence>
<dbReference type="Pfam" id="PF17759">
    <property type="entry name" value="tRNA_synthFbeta"/>
    <property type="match status" value="1"/>
</dbReference>
<dbReference type="FunFam" id="3.30.70.380:FF:000001">
    <property type="entry name" value="Phenylalanine--tRNA ligase beta subunit"/>
    <property type="match status" value="1"/>
</dbReference>
<dbReference type="Gene3D" id="2.40.50.140">
    <property type="entry name" value="Nucleic acid-binding proteins"/>
    <property type="match status" value="1"/>
</dbReference>
<dbReference type="SUPFAM" id="SSF50249">
    <property type="entry name" value="Nucleic acid-binding proteins"/>
    <property type="match status" value="1"/>
</dbReference>
<dbReference type="InterPro" id="IPR036690">
    <property type="entry name" value="Fdx_antiC-bd_sf"/>
</dbReference>
<keyword evidence="7 15" id="KW-0479">Metal-binding</keyword>
<dbReference type="FunFam" id="3.30.930.10:FF:000022">
    <property type="entry name" value="Phenylalanine--tRNA ligase beta subunit"/>
    <property type="match status" value="1"/>
</dbReference>
<evidence type="ECO:0000256" key="5">
    <source>
        <dbReference type="ARBA" id="ARBA00022555"/>
    </source>
</evidence>
<comment type="catalytic activity">
    <reaction evidence="14 15">
        <text>tRNA(Phe) + L-phenylalanine + ATP = L-phenylalanyl-tRNA(Phe) + AMP + diphosphate + H(+)</text>
        <dbReference type="Rhea" id="RHEA:19413"/>
        <dbReference type="Rhea" id="RHEA-COMP:9668"/>
        <dbReference type="Rhea" id="RHEA-COMP:9699"/>
        <dbReference type="ChEBI" id="CHEBI:15378"/>
        <dbReference type="ChEBI" id="CHEBI:30616"/>
        <dbReference type="ChEBI" id="CHEBI:33019"/>
        <dbReference type="ChEBI" id="CHEBI:58095"/>
        <dbReference type="ChEBI" id="CHEBI:78442"/>
        <dbReference type="ChEBI" id="CHEBI:78531"/>
        <dbReference type="ChEBI" id="CHEBI:456215"/>
        <dbReference type="EC" id="6.1.1.20"/>
    </reaction>
</comment>
<dbReference type="Gene3D" id="3.50.40.10">
    <property type="entry name" value="Phenylalanyl-trna Synthetase, Chain B, domain 3"/>
    <property type="match status" value="1"/>
</dbReference>
<evidence type="ECO:0000256" key="15">
    <source>
        <dbReference type="HAMAP-Rule" id="MF_00283"/>
    </source>
</evidence>
<keyword evidence="8 15" id="KW-0547">Nucleotide-binding</keyword>
<keyword evidence="12 15" id="KW-0648">Protein biosynthesis</keyword>
<keyword evidence="13 15" id="KW-0030">Aminoacyl-tRNA synthetase</keyword>
<feature type="binding site" evidence="15">
    <location>
        <position position="467"/>
    </location>
    <ligand>
        <name>Mg(2+)</name>
        <dbReference type="ChEBI" id="CHEBI:18420"/>
        <note>shared with alpha subunit</note>
    </ligand>
</feature>
<feature type="binding site" evidence="15">
    <location>
        <position position="458"/>
    </location>
    <ligand>
        <name>Mg(2+)</name>
        <dbReference type="ChEBI" id="CHEBI:18420"/>
        <note>shared with alpha subunit</note>
    </ligand>
</feature>
<name>Q0VNG3_ALCBS</name>
<dbReference type="PROSITE" id="PS51447">
    <property type="entry name" value="FDX_ACB"/>
    <property type="match status" value="1"/>
</dbReference>
<keyword evidence="4 15" id="KW-0963">Cytoplasm</keyword>
<keyword evidence="10 15" id="KW-0460">Magnesium</keyword>
<dbReference type="HAMAP" id="MF_00283">
    <property type="entry name" value="Phe_tRNA_synth_beta1"/>
    <property type="match status" value="1"/>
</dbReference>
<dbReference type="PANTHER" id="PTHR10947:SF0">
    <property type="entry name" value="PHENYLALANINE--TRNA LIGASE BETA SUBUNIT"/>
    <property type="match status" value="1"/>
</dbReference>
<dbReference type="KEGG" id="abo:ABO_1837"/>
<dbReference type="PROSITE" id="PS50886">
    <property type="entry name" value="TRBD"/>
    <property type="match status" value="1"/>
</dbReference>
<dbReference type="InterPro" id="IPR020825">
    <property type="entry name" value="Phe-tRNA_synthase-like_B3/B4"/>
</dbReference>
<dbReference type="Gene3D" id="3.30.930.10">
    <property type="entry name" value="Bira Bifunctional Protein, Domain 2"/>
    <property type="match status" value="1"/>
</dbReference>
<dbReference type="OrthoDB" id="9805455at2"/>
<dbReference type="Proteomes" id="UP000008871">
    <property type="component" value="Chromosome"/>
</dbReference>
<keyword evidence="6 15" id="KW-0436">Ligase</keyword>
<keyword evidence="21" id="KW-1185">Reference proteome</keyword>
<dbReference type="InterPro" id="IPR005146">
    <property type="entry name" value="B3/B4_tRNA-bd"/>
</dbReference>
<keyword evidence="11 16" id="KW-0694">RNA-binding</keyword>
<dbReference type="Gene3D" id="3.30.70.380">
    <property type="entry name" value="Ferrodoxin-fold anticodon-binding domain"/>
    <property type="match status" value="1"/>
</dbReference>
<dbReference type="InterPro" id="IPR045060">
    <property type="entry name" value="Phe-tRNA-ligase_IIc_bsu"/>
</dbReference>
<dbReference type="FunFam" id="2.40.50.140:FF:000045">
    <property type="entry name" value="Phenylalanine--tRNA ligase beta subunit"/>
    <property type="match status" value="1"/>
</dbReference>
<dbReference type="NCBIfam" id="NF045760">
    <property type="entry name" value="YtpR"/>
    <property type="match status" value="1"/>
</dbReference>
<dbReference type="Pfam" id="PF03483">
    <property type="entry name" value="B3_4"/>
    <property type="match status" value="1"/>
</dbReference>
<dbReference type="EC" id="6.1.1.20" evidence="15"/>
<reference evidence="20 21" key="1">
    <citation type="journal article" date="2006" name="Nat. Biotechnol.">
        <title>Genome sequence of the ubiquitous hydrocarbon-degrading marine bacterium Alcanivorax borkumensis.</title>
        <authorList>
            <person name="Schneiker S."/>
            <person name="Martins dos Santos V.A.P."/>
            <person name="Bartels D."/>
            <person name="Bekel T."/>
            <person name="Brecht M."/>
            <person name="Buhrmester J."/>
            <person name="Chernikova T.N."/>
            <person name="Denaro R."/>
            <person name="Ferrer M."/>
            <person name="Gertler C."/>
            <person name="Goesmann A."/>
            <person name="Golyshina O.V."/>
            <person name="Kaminski F."/>
            <person name="Khachane A.N."/>
            <person name="Lang S."/>
            <person name="Linke B."/>
            <person name="McHardy A.C."/>
            <person name="Meyer F."/>
            <person name="Nechitaylo T."/>
            <person name="Puehler A."/>
            <person name="Regenhardt D."/>
            <person name="Rupp O."/>
            <person name="Sabirova J.S."/>
            <person name="Selbitschka W."/>
            <person name="Yakimov M.M."/>
            <person name="Timmis K.N."/>
            <person name="Vorhoelter F.-J."/>
            <person name="Weidner S."/>
            <person name="Kaiser O."/>
            <person name="Golyshin P.N."/>
        </authorList>
    </citation>
    <scope>NUCLEOTIDE SEQUENCE [LARGE SCALE GENOMIC DNA]</scope>
    <source>
        <strain evidence="21">ATCC 700651 / DSM 11573 / NCIMB 13689 / SK2</strain>
    </source>
</reference>
<dbReference type="InterPro" id="IPR009061">
    <property type="entry name" value="DNA-bd_dom_put_sf"/>
</dbReference>
<dbReference type="InterPro" id="IPR012340">
    <property type="entry name" value="NA-bd_OB-fold"/>
</dbReference>
<evidence type="ECO:0000256" key="14">
    <source>
        <dbReference type="ARBA" id="ARBA00049255"/>
    </source>
</evidence>
<comment type="subunit">
    <text evidence="3 15">Tetramer of two alpha and two beta subunits.</text>
</comment>
<dbReference type="GO" id="GO:0000049">
    <property type="term" value="F:tRNA binding"/>
    <property type="evidence" value="ECO:0007669"/>
    <property type="project" value="UniProtKB-UniRule"/>
</dbReference>
<dbReference type="SUPFAM" id="SSF55681">
    <property type="entry name" value="Class II aaRS and biotin synthetases"/>
    <property type="match status" value="1"/>
</dbReference>
<dbReference type="GO" id="GO:0006432">
    <property type="term" value="P:phenylalanyl-tRNA aminoacylation"/>
    <property type="evidence" value="ECO:0007669"/>
    <property type="project" value="UniProtKB-UniRule"/>
</dbReference>
<dbReference type="SUPFAM" id="SSF54991">
    <property type="entry name" value="Anticodon-binding domain of PheRS"/>
    <property type="match status" value="1"/>
</dbReference>
<feature type="domain" description="B5" evidence="19">
    <location>
        <begin position="403"/>
        <end position="480"/>
    </location>
</feature>
<dbReference type="Pfam" id="PF01588">
    <property type="entry name" value="tRNA_bind"/>
    <property type="match status" value="1"/>
</dbReference>
<evidence type="ECO:0000256" key="4">
    <source>
        <dbReference type="ARBA" id="ARBA00022490"/>
    </source>
</evidence>
<dbReference type="SMART" id="SM00896">
    <property type="entry name" value="FDX-ACB"/>
    <property type="match status" value="1"/>
</dbReference>
<dbReference type="FunFam" id="3.50.40.10:FF:000001">
    <property type="entry name" value="Phenylalanine--tRNA ligase beta subunit"/>
    <property type="match status" value="1"/>
</dbReference>
<dbReference type="HOGENOM" id="CLU_016891_0_0_6"/>
<evidence type="ECO:0000259" key="18">
    <source>
        <dbReference type="PROSITE" id="PS51447"/>
    </source>
</evidence>
<dbReference type="AlphaFoldDB" id="Q0VNG3"/>
<accession>Q0VNG3</accession>
<evidence type="ECO:0000256" key="2">
    <source>
        <dbReference type="ARBA" id="ARBA00008653"/>
    </source>
</evidence>
<dbReference type="InterPro" id="IPR005121">
    <property type="entry name" value="Fdx_antiC-bd"/>
</dbReference>
<dbReference type="SMART" id="SM00873">
    <property type="entry name" value="B3_4"/>
    <property type="match status" value="1"/>
</dbReference>
<evidence type="ECO:0000256" key="3">
    <source>
        <dbReference type="ARBA" id="ARBA00011209"/>
    </source>
</evidence>
<evidence type="ECO:0000256" key="9">
    <source>
        <dbReference type="ARBA" id="ARBA00022840"/>
    </source>
</evidence>
<dbReference type="NCBIfam" id="TIGR00472">
    <property type="entry name" value="pheT_bact"/>
    <property type="match status" value="1"/>
</dbReference>
<evidence type="ECO:0000313" key="20">
    <source>
        <dbReference type="EMBL" id="CAL17285.1"/>
    </source>
</evidence>
<dbReference type="SUPFAM" id="SSF46955">
    <property type="entry name" value="Putative DNA-binding domain"/>
    <property type="match status" value="1"/>
</dbReference>
<dbReference type="FunFam" id="3.30.56.10:FF:000002">
    <property type="entry name" value="Phenylalanine--tRNA ligase beta subunit"/>
    <property type="match status" value="1"/>
</dbReference>
<dbReference type="GO" id="GO:0004826">
    <property type="term" value="F:phenylalanine-tRNA ligase activity"/>
    <property type="evidence" value="ECO:0007669"/>
    <property type="project" value="UniProtKB-UniRule"/>
</dbReference>